<evidence type="ECO:0000256" key="1">
    <source>
        <dbReference type="ARBA" id="ARBA00004651"/>
    </source>
</evidence>
<evidence type="ECO:0000313" key="9">
    <source>
        <dbReference type="Proteomes" id="UP000239181"/>
    </source>
</evidence>
<dbReference type="Pfam" id="PF00892">
    <property type="entry name" value="EamA"/>
    <property type="match status" value="2"/>
</dbReference>
<dbReference type="RefSeq" id="WP_105594610.1">
    <property type="nucleotide sequence ID" value="NZ_PDET01000017.1"/>
</dbReference>
<keyword evidence="4 6" id="KW-1133">Transmembrane helix</keyword>
<evidence type="ECO:0000256" key="6">
    <source>
        <dbReference type="SAM" id="Phobius"/>
    </source>
</evidence>
<feature type="transmembrane region" description="Helical" evidence="6">
    <location>
        <begin position="93"/>
        <end position="110"/>
    </location>
</feature>
<dbReference type="PANTHER" id="PTHR42920">
    <property type="entry name" value="OS03G0707200 PROTEIN-RELATED"/>
    <property type="match status" value="1"/>
</dbReference>
<feature type="transmembrane region" description="Helical" evidence="6">
    <location>
        <begin position="237"/>
        <end position="257"/>
    </location>
</feature>
<keyword evidence="3 6" id="KW-0812">Transmembrane</keyword>
<comment type="caution">
    <text evidence="8">The sequence shown here is derived from an EMBL/GenBank/DDBJ whole genome shotgun (WGS) entry which is preliminary data.</text>
</comment>
<dbReference type="SUPFAM" id="SSF103481">
    <property type="entry name" value="Multidrug resistance efflux transporter EmrE"/>
    <property type="match status" value="2"/>
</dbReference>
<dbReference type="AlphaFoldDB" id="A0A2S9I784"/>
<dbReference type="Proteomes" id="UP000239181">
    <property type="component" value="Unassembled WGS sequence"/>
</dbReference>
<dbReference type="InterPro" id="IPR037185">
    <property type="entry name" value="EmrE-like"/>
</dbReference>
<feature type="transmembrane region" description="Helical" evidence="6">
    <location>
        <begin position="67"/>
        <end position="87"/>
    </location>
</feature>
<evidence type="ECO:0000256" key="4">
    <source>
        <dbReference type="ARBA" id="ARBA00022989"/>
    </source>
</evidence>
<feature type="transmembrane region" description="Helical" evidence="6">
    <location>
        <begin position="209"/>
        <end position="230"/>
    </location>
</feature>
<feature type="domain" description="EamA" evidence="7">
    <location>
        <begin position="149"/>
        <end position="280"/>
    </location>
</feature>
<organism evidence="8 9">
    <name type="scientific">Pantoea coffeiphila</name>
    <dbReference type="NCBI Taxonomy" id="1465635"/>
    <lineage>
        <taxon>Bacteria</taxon>
        <taxon>Pseudomonadati</taxon>
        <taxon>Pseudomonadota</taxon>
        <taxon>Gammaproteobacteria</taxon>
        <taxon>Enterobacterales</taxon>
        <taxon>Erwiniaceae</taxon>
        <taxon>Pantoea</taxon>
    </lineage>
</organism>
<dbReference type="PANTHER" id="PTHR42920:SF5">
    <property type="entry name" value="EAMA DOMAIN-CONTAINING PROTEIN"/>
    <property type="match status" value="1"/>
</dbReference>
<feature type="transmembrane region" description="Helical" evidence="6">
    <location>
        <begin position="263"/>
        <end position="281"/>
    </location>
</feature>
<evidence type="ECO:0000256" key="5">
    <source>
        <dbReference type="ARBA" id="ARBA00023136"/>
    </source>
</evidence>
<evidence type="ECO:0000313" key="8">
    <source>
        <dbReference type="EMBL" id="PRD13650.1"/>
    </source>
</evidence>
<feature type="transmembrane region" description="Helical" evidence="6">
    <location>
        <begin position="35"/>
        <end position="55"/>
    </location>
</feature>
<keyword evidence="2" id="KW-1003">Cell membrane</keyword>
<sequence length="292" mass="31391">MNEKKHAAVGVQVCTMLFGLSAVIAKDLSLPASTIVAGRALWAAISLGLLVILFRRNDWNRLSLRETGHLLINGALLAGHWLCFFYGIVEGGVAVGTLGFASFPVFVSLLEKTFFNKPITPLKVWCTALIAAGLLIISPDIFDSSQLGSGLAWSLAAGFSYALIVLYNRHTASNASSIQASFIQFISCATVTFPWGYSSLISIDYTNFLGLMLLGVICTAVAYTFLIFAIKKVEAGKAAIIISLEPVWAIFFAAIWLHEVPTIQTFIGGSMVISAVIISSRESLSDQSGQRS</sequence>
<accession>A0A2S9I784</accession>
<feature type="transmembrane region" description="Helical" evidence="6">
    <location>
        <begin position="180"/>
        <end position="197"/>
    </location>
</feature>
<keyword evidence="9" id="KW-1185">Reference proteome</keyword>
<keyword evidence="5 6" id="KW-0472">Membrane</keyword>
<dbReference type="Gene3D" id="1.10.3730.20">
    <property type="match status" value="1"/>
</dbReference>
<evidence type="ECO:0000259" key="7">
    <source>
        <dbReference type="Pfam" id="PF00892"/>
    </source>
</evidence>
<gene>
    <name evidence="8" type="ORF">CQW29_20635</name>
</gene>
<dbReference type="GO" id="GO:0005886">
    <property type="term" value="C:plasma membrane"/>
    <property type="evidence" value="ECO:0007669"/>
    <property type="project" value="UniProtKB-SubCell"/>
</dbReference>
<dbReference type="InterPro" id="IPR051258">
    <property type="entry name" value="Diverse_Substrate_Transporter"/>
</dbReference>
<feature type="transmembrane region" description="Helical" evidence="6">
    <location>
        <begin position="150"/>
        <end position="168"/>
    </location>
</feature>
<proteinExistence type="predicted"/>
<evidence type="ECO:0000256" key="2">
    <source>
        <dbReference type="ARBA" id="ARBA00022475"/>
    </source>
</evidence>
<reference evidence="8 9" key="1">
    <citation type="submission" date="2017-10" db="EMBL/GenBank/DDBJ databases">
        <title>Draft genome of two endophytic bacteria isolated from 'guarana' Paullinia cupana (Mart.) Ducke.</title>
        <authorList>
            <person name="Siqueira K.A."/>
            <person name="Liotti R.G."/>
            <person name="Mendes T.A."/>
            <person name="Soares M.A."/>
        </authorList>
    </citation>
    <scope>NUCLEOTIDE SEQUENCE [LARGE SCALE GENOMIC DNA]</scope>
    <source>
        <strain evidence="8 9">342</strain>
    </source>
</reference>
<feature type="domain" description="EamA" evidence="7">
    <location>
        <begin position="14"/>
        <end position="138"/>
    </location>
</feature>
<dbReference type="EMBL" id="PDET01000017">
    <property type="protein sequence ID" value="PRD13650.1"/>
    <property type="molecule type" value="Genomic_DNA"/>
</dbReference>
<dbReference type="InterPro" id="IPR000620">
    <property type="entry name" value="EamA_dom"/>
</dbReference>
<feature type="transmembrane region" description="Helical" evidence="6">
    <location>
        <begin position="122"/>
        <end position="138"/>
    </location>
</feature>
<protein>
    <recommendedName>
        <fullName evidence="7">EamA domain-containing protein</fullName>
    </recommendedName>
</protein>
<comment type="subcellular location">
    <subcellularLocation>
        <location evidence="1">Cell membrane</location>
        <topology evidence="1">Multi-pass membrane protein</topology>
    </subcellularLocation>
</comment>
<dbReference type="OrthoDB" id="9150437at2"/>
<name>A0A2S9I784_9GAMM</name>
<evidence type="ECO:0000256" key="3">
    <source>
        <dbReference type="ARBA" id="ARBA00022692"/>
    </source>
</evidence>